<dbReference type="AlphaFoldDB" id="A0A8T0HG78"/>
<dbReference type="EMBL" id="CM026427">
    <property type="protein sequence ID" value="KAG0569304.1"/>
    <property type="molecule type" value="Genomic_DNA"/>
</dbReference>
<name>A0A8T0HG78_CERPU</name>
<dbReference type="Proteomes" id="UP000822688">
    <property type="component" value="Chromosome 6"/>
</dbReference>
<organism evidence="2 3">
    <name type="scientific">Ceratodon purpureus</name>
    <name type="common">Fire moss</name>
    <name type="synonym">Dicranum purpureum</name>
    <dbReference type="NCBI Taxonomy" id="3225"/>
    <lineage>
        <taxon>Eukaryota</taxon>
        <taxon>Viridiplantae</taxon>
        <taxon>Streptophyta</taxon>
        <taxon>Embryophyta</taxon>
        <taxon>Bryophyta</taxon>
        <taxon>Bryophytina</taxon>
        <taxon>Bryopsida</taxon>
        <taxon>Dicranidae</taxon>
        <taxon>Pseudoditrichales</taxon>
        <taxon>Ditrichaceae</taxon>
        <taxon>Ceratodon</taxon>
    </lineage>
</organism>
<proteinExistence type="predicted"/>
<protein>
    <submittedName>
        <fullName evidence="2">Uncharacterized protein</fullName>
    </submittedName>
</protein>
<sequence length="115" mass="12470">MVTFKGTIVLALMALSFFFPSEAQPQRGCCQVPPFGRNECCYRNPGDRCCGRGGHPTPPPPIQFHCCNSTDVKHCCATGPLEAIDDCCRHTDDLFKCSLAMDTVPLANCCQAARG</sequence>
<keyword evidence="3" id="KW-1185">Reference proteome</keyword>
<reference evidence="2 3" key="1">
    <citation type="submission" date="2020-06" db="EMBL/GenBank/DDBJ databases">
        <title>WGS assembly of Ceratodon purpureus strain R40.</title>
        <authorList>
            <person name="Carey S.B."/>
            <person name="Jenkins J."/>
            <person name="Shu S."/>
            <person name="Lovell J.T."/>
            <person name="Sreedasyam A."/>
            <person name="Maumus F."/>
            <person name="Tiley G.P."/>
            <person name="Fernandez-Pozo N."/>
            <person name="Barry K."/>
            <person name="Chen C."/>
            <person name="Wang M."/>
            <person name="Lipzen A."/>
            <person name="Daum C."/>
            <person name="Saski C.A."/>
            <person name="Payton A.C."/>
            <person name="Mcbreen J.C."/>
            <person name="Conrad R.E."/>
            <person name="Kollar L.M."/>
            <person name="Olsson S."/>
            <person name="Huttunen S."/>
            <person name="Landis J.B."/>
            <person name="Wickett N.J."/>
            <person name="Johnson M.G."/>
            <person name="Rensing S.A."/>
            <person name="Grimwood J."/>
            <person name="Schmutz J."/>
            <person name="Mcdaniel S.F."/>
        </authorList>
    </citation>
    <scope>NUCLEOTIDE SEQUENCE [LARGE SCALE GENOMIC DNA]</scope>
    <source>
        <strain evidence="2 3">R40</strain>
    </source>
</reference>
<comment type="caution">
    <text evidence="2">The sequence shown here is derived from an EMBL/GenBank/DDBJ whole genome shotgun (WGS) entry which is preliminary data.</text>
</comment>
<evidence type="ECO:0000313" key="2">
    <source>
        <dbReference type="EMBL" id="KAG0569304.1"/>
    </source>
</evidence>
<evidence type="ECO:0000313" key="3">
    <source>
        <dbReference type="Proteomes" id="UP000822688"/>
    </source>
</evidence>
<feature type="signal peptide" evidence="1">
    <location>
        <begin position="1"/>
        <end position="23"/>
    </location>
</feature>
<keyword evidence="1" id="KW-0732">Signal</keyword>
<feature type="chain" id="PRO_5035829549" evidence="1">
    <location>
        <begin position="24"/>
        <end position="115"/>
    </location>
</feature>
<evidence type="ECO:0000256" key="1">
    <source>
        <dbReference type="SAM" id="SignalP"/>
    </source>
</evidence>
<accession>A0A8T0HG78</accession>
<gene>
    <name evidence="2" type="ORF">KC19_6G081700</name>
</gene>